<dbReference type="GO" id="GO:0004252">
    <property type="term" value="F:serine-type endopeptidase activity"/>
    <property type="evidence" value="ECO:0007669"/>
    <property type="project" value="TreeGrafter"/>
</dbReference>
<reference evidence="8" key="1">
    <citation type="journal article" date="2019" name="Nat. Commun.">
        <title>The genome of broomcorn millet.</title>
        <authorList>
            <person name="Zou C."/>
            <person name="Miki D."/>
            <person name="Li D."/>
            <person name="Tang Q."/>
            <person name="Xiao L."/>
            <person name="Rajput S."/>
            <person name="Deng P."/>
            <person name="Jia W."/>
            <person name="Huang R."/>
            <person name="Zhang M."/>
            <person name="Sun Y."/>
            <person name="Hu J."/>
            <person name="Fu X."/>
            <person name="Schnable P.S."/>
            <person name="Li F."/>
            <person name="Zhang H."/>
            <person name="Feng B."/>
            <person name="Zhu X."/>
            <person name="Liu R."/>
            <person name="Schnable J.C."/>
            <person name="Zhu J.-K."/>
            <person name="Zhang H."/>
        </authorList>
    </citation>
    <scope>NUCLEOTIDE SEQUENCE [LARGE SCALE GENOMIC DNA]</scope>
</reference>
<protein>
    <recommendedName>
        <fullName evidence="6">Protease Do-like PDZ domain-containing protein</fullName>
    </recommendedName>
</protein>
<dbReference type="PANTHER" id="PTHR45980:SF6">
    <property type="entry name" value="PROTEASE DO-LIKE 2, CHLOROPLASTIC"/>
    <property type="match status" value="1"/>
</dbReference>
<accession>A0A3L6TGQ1</accession>
<dbReference type="GO" id="GO:0006508">
    <property type="term" value="P:proteolysis"/>
    <property type="evidence" value="ECO:0007669"/>
    <property type="project" value="UniProtKB-KW"/>
</dbReference>
<dbReference type="EMBL" id="PQIB02000002">
    <property type="protein sequence ID" value="RLN36270.1"/>
    <property type="molecule type" value="Genomic_DNA"/>
</dbReference>
<dbReference type="Gene3D" id="3.20.190.20">
    <property type="match status" value="1"/>
</dbReference>
<feature type="chain" id="PRO_5018174938" description="Protease Do-like PDZ domain-containing protein" evidence="5">
    <location>
        <begin position="21"/>
        <end position="298"/>
    </location>
</feature>
<proteinExistence type="predicted"/>
<evidence type="ECO:0000256" key="5">
    <source>
        <dbReference type="SAM" id="SignalP"/>
    </source>
</evidence>
<gene>
    <name evidence="7" type="ORF">C2845_PM03G36010</name>
</gene>
<feature type="domain" description="Protease Do-like PDZ" evidence="6">
    <location>
        <begin position="138"/>
        <end position="244"/>
    </location>
</feature>
<keyword evidence="5" id="KW-0732">Signal</keyword>
<comment type="caution">
    <text evidence="7">The sequence shown here is derived from an EMBL/GenBank/DDBJ whole genome shotgun (WGS) entry which is preliminary data.</text>
</comment>
<organism evidence="7 8">
    <name type="scientific">Panicum miliaceum</name>
    <name type="common">Proso millet</name>
    <name type="synonym">Broomcorn millet</name>
    <dbReference type="NCBI Taxonomy" id="4540"/>
    <lineage>
        <taxon>Eukaryota</taxon>
        <taxon>Viridiplantae</taxon>
        <taxon>Streptophyta</taxon>
        <taxon>Embryophyta</taxon>
        <taxon>Tracheophyta</taxon>
        <taxon>Spermatophyta</taxon>
        <taxon>Magnoliopsida</taxon>
        <taxon>Liliopsida</taxon>
        <taxon>Poales</taxon>
        <taxon>Poaceae</taxon>
        <taxon>PACMAD clade</taxon>
        <taxon>Panicoideae</taxon>
        <taxon>Panicodae</taxon>
        <taxon>Paniceae</taxon>
        <taxon>Panicinae</taxon>
        <taxon>Panicum</taxon>
        <taxon>Panicum sect. Panicum</taxon>
    </lineage>
</organism>
<evidence type="ECO:0000256" key="4">
    <source>
        <dbReference type="SAM" id="MobiDB-lite"/>
    </source>
</evidence>
<dbReference type="Proteomes" id="UP000275267">
    <property type="component" value="Unassembled WGS sequence"/>
</dbReference>
<sequence>MACVAALLASPALLPFPSTASYTASASCTCRLRLRPAVVARAPRQQPQGRRALRRFDEVRCVSLPVSLACRVPVRSGLPWKVEGVSKKRRGIGGGAGGAAGSHASPPRRDRGLAVDFKESQVAEFEDIEEDKFLNAVVKLKLLAKERYSLATFEEEQIVIVSQVLAHEVNIGYEHMGNQQVIKLNGTAVKNIHHLAHLVDTCLDKFPTFEFEDDFLVVLHREEAAAESSDILKEHAIPSVRSSDLSEPYVETKDEVQKTSEDFGESPVTNFKMGIDGWATGNELSVEAADQRSASIFR</sequence>
<keyword evidence="3" id="KW-0720">Serine protease</keyword>
<dbReference type="Pfam" id="PF17815">
    <property type="entry name" value="PDZ_3"/>
    <property type="match status" value="1"/>
</dbReference>
<keyword evidence="1" id="KW-0645">Protease</keyword>
<keyword evidence="2" id="KW-0378">Hydrolase</keyword>
<evidence type="ECO:0000256" key="2">
    <source>
        <dbReference type="ARBA" id="ARBA00022801"/>
    </source>
</evidence>
<feature type="region of interest" description="Disordered" evidence="4">
    <location>
        <begin position="89"/>
        <end position="110"/>
    </location>
</feature>
<dbReference type="InterPro" id="IPR041517">
    <property type="entry name" value="DEGP_PDZ"/>
</dbReference>
<evidence type="ECO:0000313" key="7">
    <source>
        <dbReference type="EMBL" id="RLN36270.1"/>
    </source>
</evidence>
<feature type="signal peptide" evidence="5">
    <location>
        <begin position="1"/>
        <end position="20"/>
    </location>
</feature>
<evidence type="ECO:0000256" key="3">
    <source>
        <dbReference type="ARBA" id="ARBA00022825"/>
    </source>
</evidence>
<keyword evidence="8" id="KW-1185">Reference proteome</keyword>
<dbReference type="InterPro" id="IPR046449">
    <property type="entry name" value="DEGP_PDZ_sf"/>
</dbReference>
<evidence type="ECO:0000313" key="8">
    <source>
        <dbReference type="Proteomes" id="UP000275267"/>
    </source>
</evidence>
<dbReference type="STRING" id="4540.A0A3L6TGQ1"/>
<name>A0A3L6TGQ1_PANMI</name>
<evidence type="ECO:0000259" key="6">
    <source>
        <dbReference type="Pfam" id="PF17815"/>
    </source>
</evidence>
<dbReference type="PANTHER" id="PTHR45980">
    <property type="match status" value="1"/>
</dbReference>
<evidence type="ECO:0000256" key="1">
    <source>
        <dbReference type="ARBA" id="ARBA00022670"/>
    </source>
</evidence>
<dbReference type="AlphaFoldDB" id="A0A3L6TGQ1"/>
<dbReference type="OrthoDB" id="1701695at2759"/>